<accession>A0ABV6BGY7</accession>
<keyword evidence="2" id="KW-1185">Reference proteome</keyword>
<evidence type="ECO:0000313" key="1">
    <source>
        <dbReference type="EMBL" id="MFC0050119.1"/>
    </source>
</evidence>
<evidence type="ECO:0000313" key="2">
    <source>
        <dbReference type="Proteomes" id="UP001589813"/>
    </source>
</evidence>
<gene>
    <name evidence="1" type="ORF">ACFFJP_17600</name>
</gene>
<name>A0ABV6BGY7_9GAMM</name>
<reference evidence="1 2" key="1">
    <citation type="submission" date="2024-09" db="EMBL/GenBank/DDBJ databases">
        <authorList>
            <person name="Sun Q."/>
            <person name="Mori K."/>
        </authorList>
    </citation>
    <scope>NUCLEOTIDE SEQUENCE [LARGE SCALE GENOMIC DNA]</scope>
    <source>
        <strain evidence="1 2">KCTC 23315</strain>
    </source>
</reference>
<dbReference type="EMBL" id="JBHLXP010000005">
    <property type="protein sequence ID" value="MFC0050119.1"/>
    <property type="molecule type" value="Genomic_DNA"/>
</dbReference>
<organism evidence="1 2">
    <name type="scientific">Rheinheimera tilapiae</name>
    <dbReference type="NCBI Taxonomy" id="875043"/>
    <lineage>
        <taxon>Bacteria</taxon>
        <taxon>Pseudomonadati</taxon>
        <taxon>Pseudomonadota</taxon>
        <taxon>Gammaproteobacteria</taxon>
        <taxon>Chromatiales</taxon>
        <taxon>Chromatiaceae</taxon>
        <taxon>Rheinheimera</taxon>
    </lineage>
</organism>
<proteinExistence type="predicted"/>
<sequence>MIWSDATNRDLVRAPLALTVMTPPYQQIQFDELAATLQQPLSAVEPVEARQSKDNQTRQFGDVKLKLLAIYQERGFVAAVRVVRSEQSKAELLRVKQGEQIDELTISNIESHQISIEFAGETTTIQLFKPGSRQD</sequence>
<comment type="caution">
    <text evidence="1">The sequence shown here is derived from an EMBL/GenBank/DDBJ whole genome shotgun (WGS) entry which is preliminary data.</text>
</comment>
<dbReference type="Proteomes" id="UP001589813">
    <property type="component" value="Unassembled WGS sequence"/>
</dbReference>
<dbReference type="RefSeq" id="WP_377247300.1">
    <property type="nucleotide sequence ID" value="NZ_JBHLXP010000005.1"/>
</dbReference>
<protein>
    <submittedName>
        <fullName evidence="1">Uncharacterized protein</fullName>
    </submittedName>
</protein>